<evidence type="ECO:0000313" key="3">
    <source>
        <dbReference type="Proteomes" id="UP000179807"/>
    </source>
</evidence>
<name>A0A1J4JD34_9EUKA</name>
<dbReference type="PANTHER" id="PTHR47385:SF14">
    <property type="entry name" value="TRANSGELIN"/>
    <property type="match status" value="1"/>
</dbReference>
<dbReference type="Proteomes" id="UP000179807">
    <property type="component" value="Unassembled WGS sequence"/>
</dbReference>
<accession>A0A1J4JD34</accession>
<evidence type="ECO:0000259" key="1">
    <source>
        <dbReference type="PROSITE" id="PS50021"/>
    </source>
</evidence>
<reference evidence="2" key="1">
    <citation type="submission" date="2016-10" db="EMBL/GenBank/DDBJ databases">
        <authorList>
            <person name="Benchimol M."/>
            <person name="Almeida L.G."/>
            <person name="Vasconcelos A.T."/>
            <person name="Perreira-Neves A."/>
            <person name="Rosa I.A."/>
            <person name="Tasca T."/>
            <person name="Bogo M.R."/>
            <person name="de Souza W."/>
        </authorList>
    </citation>
    <scope>NUCLEOTIDE SEQUENCE [LARGE SCALE GENOMIC DNA]</scope>
    <source>
        <strain evidence="2">K</strain>
    </source>
</reference>
<dbReference type="AlphaFoldDB" id="A0A1J4JD34"/>
<dbReference type="GO" id="GO:0031032">
    <property type="term" value="P:actomyosin structure organization"/>
    <property type="evidence" value="ECO:0007669"/>
    <property type="project" value="InterPro"/>
</dbReference>
<organism evidence="2 3">
    <name type="scientific">Tritrichomonas foetus</name>
    <dbReference type="NCBI Taxonomy" id="1144522"/>
    <lineage>
        <taxon>Eukaryota</taxon>
        <taxon>Metamonada</taxon>
        <taxon>Parabasalia</taxon>
        <taxon>Tritrichomonadida</taxon>
        <taxon>Tritrichomonadidae</taxon>
        <taxon>Tritrichomonas</taxon>
    </lineage>
</organism>
<dbReference type="Gene3D" id="1.10.418.10">
    <property type="entry name" value="Calponin-like domain"/>
    <property type="match status" value="1"/>
</dbReference>
<dbReference type="GO" id="GO:0007015">
    <property type="term" value="P:actin filament organization"/>
    <property type="evidence" value="ECO:0007669"/>
    <property type="project" value="TreeGrafter"/>
</dbReference>
<feature type="domain" description="Calponin-homology (CH)" evidence="1">
    <location>
        <begin position="10"/>
        <end position="115"/>
    </location>
</feature>
<comment type="caution">
    <text evidence="2">The sequence shown here is derived from an EMBL/GenBank/DDBJ whole genome shotgun (WGS) entry which is preliminary data.</text>
</comment>
<dbReference type="InterPro" id="IPR001997">
    <property type="entry name" value="Calponin/LIMCH1"/>
</dbReference>
<sequence>MSSQKPGYDKELESRCREWVEGVLGRKLEGATFRDAVLDGSALCDLINVLSPGKIPKVHKSKILMFRRENFGFFQRASVDLGVLQNETAVFEDVNDDKNMPQLLTNIISLARNTQFKPGFKGPQLKDAIKQTEGAKVNFTAEQLAKGNSGPTFLEQATAIAGAAKEESRFVEHGIISNIDEHKYHGQKNDL</sequence>
<dbReference type="VEuPathDB" id="TrichDB:TRFO_09634"/>
<protein>
    <submittedName>
        <fullName evidence="2">Calponin-1</fullName>
    </submittedName>
</protein>
<dbReference type="PANTHER" id="PTHR47385">
    <property type="entry name" value="CALPONIN"/>
    <property type="match status" value="1"/>
</dbReference>
<dbReference type="OrthoDB" id="21595at2759"/>
<dbReference type="InterPro" id="IPR050606">
    <property type="entry name" value="Calponin-like"/>
</dbReference>
<gene>
    <name evidence="2" type="primary">CNN1</name>
    <name evidence="2" type="ORF">TRFO_09634</name>
</gene>
<keyword evidence="3" id="KW-1185">Reference proteome</keyword>
<dbReference type="EMBL" id="MLAK01001137">
    <property type="protein sequence ID" value="OHS97082.1"/>
    <property type="molecule type" value="Genomic_DNA"/>
</dbReference>
<evidence type="ECO:0000313" key="2">
    <source>
        <dbReference type="EMBL" id="OHS97082.1"/>
    </source>
</evidence>
<dbReference type="Pfam" id="PF00307">
    <property type="entry name" value="CH"/>
    <property type="match status" value="1"/>
</dbReference>
<dbReference type="GO" id="GO:0051015">
    <property type="term" value="F:actin filament binding"/>
    <property type="evidence" value="ECO:0007669"/>
    <property type="project" value="TreeGrafter"/>
</dbReference>
<dbReference type="InterPro" id="IPR003096">
    <property type="entry name" value="SM22_calponin"/>
</dbReference>
<dbReference type="SMART" id="SM00033">
    <property type="entry name" value="CH"/>
    <property type="match status" value="1"/>
</dbReference>
<dbReference type="PRINTS" id="PR00889">
    <property type="entry name" value="CALPONIN"/>
</dbReference>
<dbReference type="PRINTS" id="PR00888">
    <property type="entry name" value="SM22CALPONIN"/>
</dbReference>
<dbReference type="SUPFAM" id="SSF47576">
    <property type="entry name" value="Calponin-homology domain, CH-domain"/>
    <property type="match status" value="1"/>
</dbReference>
<dbReference type="InterPro" id="IPR001715">
    <property type="entry name" value="CH_dom"/>
</dbReference>
<dbReference type="InterPro" id="IPR036872">
    <property type="entry name" value="CH_dom_sf"/>
</dbReference>
<dbReference type="RefSeq" id="XP_068350219.1">
    <property type="nucleotide sequence ID" value="XM_068494966.1"/>
</dbReference>
<proteinExistence type="predicted"/>
<dbReference type="PROSITE" id="PS50021">
    <property type="entry name" value="CH"/>
    <property type="match status" value="1"/>
</dbReference>
<dbReference type="GeneID" id="94829670"/>
<dbReference type="GO" id="GO:0015629">
    <property type="term" value="C:actin cytoskeleton"/>
    <property type="evidence" value="ECO:0007669"/>
    <property type="project" value="TreeGrafter"/>
</dbReference>